<dbReference type="InterPro" id="IPR040079">
    <property type="entry name" value="Glutathione_S-Trfase"/>
</dbReference>
<feature type="domain" description="GST N-terminal" evidence="3">
    <location>
        <begin position="4"/>
        <end position="90"/>
    </location>
</feature>
<organism evidence="4 5">
    <name type="scientific">Lodderomyces beijingensis</name>
    <dbReference type="NCBI Taxonomy" id="1775926"/>
    <lineage>
        <taxon>Eukaryota</taxon>
        <taxon>Fungi</taxon>
        <taxon>Dikarya</taxon>
        <taxon>Ascomycota</taxon>
        <taxon>Saccharomycotina</taxon>
        <taxon>Pichiomycetes</taxon>
        <taxon>Debaryomycetaceae</taxon>
        <taxon>Candida/Lodderomyces clade</taxon>
        <taxon>Lodderomyces</taxon>
    </lineage>
</organism>
<evidence type="ECO:0000313" key="5">
    <source>
        <dbReference type="Proteomes" id="UP001497383"/>
    </source>
</evidence>
<comment type="similarity">
    <text evidence="1 2">Belongs to the GST superfamily.</text>
</comment>
<dbReference type="Pfam" id="PF00043">
    <property type="entry name" value="GST_C"/>
    <property type="match status" value="1"/>
</dbReference>
<dbReference type="InterPro" id="IPR004045">
    <property type="entry name" value="Glutathione_S-Trfase_N"/>
</dbReference>
<dbReference type="InterPro" id="IPR036249">
    <property type="entry name" value="Thioredoxin-like_sf"/>
</dbReference>
<dbReference type="SFLD" id="SFLDG00358">
    <property type="entry name" value="Main_(cytGST)"/>
    <property type="match status" value="1"/>
</dbReference>
<dbReference type="GeneID" id="92208573"/>
<dbReference type="SUPFAM" id="SSF47616">
    <property type="entry name" value="GST C-terminal domain-like"/>
    <property type="match status" value="1"/>
</dbReference>
<accession>A0ABP0ZN98</accession>
<dbReference type="InterPro" id="IPR036282">
    <property type="entry name" value="Glutathione-S-Trfase_C_sf"/>
</dbReference>
<dbReference type="Gene3D" id="3.40.30.10">
    <property type="entry name" value="Glutaredoxin"/>
    <property type="match status" value="1"/>
</dbReference>
<dbReference type="PANTHER" id="PTHR44051">
    <property type="entry name" value="GLUTATHIONE S-TRANSFERASE-RELATED"/>
    <property type="match status" value="1"/>
</dbReference>
<dbReference type="SFLD" id="SFLDS00019">
    <property type="entry name" value="Glutathione_Transferase_(cytos"/>
    <property type="match status" value="1"/>
</dbReference>
<dbReference type="PANTHER" id="PTHR44051:SF9">
    <property type="entry name" value="GLUTATHIONE S-TRANSFERASE 1"/>
    <property type="match status" value="1"/>
</dbReference>
<keyword evidence="5" id="KW-1185">Reference proteome</keyword>
<dbReference type="CDD" id="cd03046">
    <property type="entry name" value="GST_N_GTT1_like"/>
    <property type="match status" value="1"/>
</dbReference>
<sequence>MSQEETVVLHWLNQSRAQRIVWLFEELGLKYEIVYYERDKNSKAPHALSEVHPLGKSPVVEIRSASGDVIKLAESGWIIQYFLRKYDQTDNLKGSSIDAQNEVSYFLHYTEGTLQSILDGLFTNHAAKTKAGYAARMYMAPCVKWIAQNYYKPKLLKNLNFLNGTITKQYEKYSKYIAGNSLSAADIILSFPLEIVFTRCDPMINKSLKTEYPDLYLYHQNIRQEHGWKQAAKKVRGFEDIIFGEEIV</sequence>
<dbReference type="InterPro" id="IPR004046">
    <property type="entry name" value="GST_C"/>
</dbReference>
<dbReference type="RefSeq" id="XP_066830315.1">
    <property type="nucleotide sequence ID" value="XM_066973480.1"/>
</dbReference>
<dbReference type="Gene3D" id="1.20.1050.10">
    <property type="match status" value="1"/>
</dbReference>
<dbReference type="PROSITE" id="PS50404">
    <property type="entry name" value="GST_NTER"/>
    <property type="match status" value="1"/>
</dbReference>
<evidence type="ECO:0000256" key="2">
    <source>
        <dbReference type="RuleBase" id="RU003494"/>
    </source>
</evidence>
<dbReference type="EMBL" id="OZ022408">
    <property type="protein sequence ID" value="CAK9439153.1"/>
    <property type="molecule type" value="Genomic_DNA"/>
</dbReference>
<dbReference type="Pfam" id="PF02798">
    <property type="entry name" value="GST_N"/>
    <property type="match status" value="1"/>
</dbReference>
<proteinExistence type="inferred from homology"/>
<gene>
    <name evidence="4" type="ORF">LODBEIA_P33770</name>
</gene>
<name>A0ABP0ZN98_9ASCO</name>
<protein>
    <recommendedName>
        <fullName evidence="3">GST N-terminal domain-containing protein</fullName>
    </recommendedName>
</protein>
<evidence type="ECO:0000313" key="4">
    <source>
        <dbReference type="EMBL" id="CAK9439153.1"/>
    </source>
</evidence>
<evidence type="ECO:0000259" key="3">
    <source>
        <dbReference type="PROSITE" id="PS50404"/>
    </source>
</evidence>
<reference evidence="4 5" key="1">
    <citation type="submission" date="2024-03" db="EMBL/GenBank/DDBJ databases">
        <authorList>
            <person name="Brejova B."/>
        </authorList>
    </citation>
    <scope>NUCLEOTIDE SEQUENCE [LARGE SCALE GENOMIC DNA]</scope>
    <source>
        <strain evidence="4 5">CBS 14171</strain>
    </source>
</reference>
<dbReference type="Proteomes" id="UP001497383">
    <property type="component" value="Chromosome 4"/>
</dbReference>
<evidence type="ECO:0000256" key="1">
    <source>
        <dbReference type="ARBA" id="ARBA00007409"/>
    </source>
</evidence>
<dbReference type="SUPFAM" id="SSF52833">
    <property type="entry name" value="Thioredoxin-like"/>
    <property type="match status" value="1"/>
</dbReference>